<evidence type="ECO:0000313" key="5">
    <source>
        <dbReference type="EMBL" id="KAF2280692.1"/>
    </source>
</evidence>
<organism evidence="5 6">
    <name type="scientific">Westerdykella ornata</name>
    <dbReference type="NCBI Taxonomy" id="318751"/>
    <lineage>
        <taxon>Eukaryota</taxon>
        <taxon>Fungi</taxon>
        <taxon>Dikarya</taxon>
        <taxon>Ascomycota</taxon>
        <taxon>Pezizomycotina</taxon>
        <taxon>Dothideomycetes</taxon>
        <taxon>Pleosporomycetidae</taxon>
        <taxon>Pleosporales</taxon>
        <taxon>Sporormiaceae</taxon>
        <taxon>Westerdykella</taxon>
    </lineage>
</organism>
<dbReference type="AlphaFoldDB" id="A0A6A6JVR6"/>
<evidence type="ECO:0000256" key="1">
    <source>
        <dbReference type="ARBA" id="ARBA00006885"/>
    </source>
</evidence>
<comment type="subunit">
    <text evidence="2">Interacts with coenzyme Q.</text>
</comment>
<evidence type="ECO:0000256" key="2">
    <source>
        <dbReference type="ARBA" id="ARBA00011814"/>
    </source>
</evidence>
<dbReference type="CDD" id="cd07813">
    <property type="entry name" value="COQ10p_like"/>
    <property type="match status" value="1"/>
</dbReference>
<name>A0A6A6JVR6_WESOR</name>
<dbReference type="GO" id="GO:0048039">
    <property type="term" value="F:ubiquinone binding"/>
    <property type="evidence" value="ECO:0007669"/>
    <property type="project" value="InterPro"/>
</dbReference>
<evidence type="ECO:0000256" key="3">
    <source>
        <dbReference type="ARBA" id="ARBA00024947"/>
    </source>
</evidence>
<evidence type="ECO:0000259" key="4">
    <source>
        <dbReference type="Pfam" id="PF03364"/>
    </source>
</evidence>
<comment type="similarity">
    <text evidence="1">Belongs to the COQ10 family.</text>
</comment>
<dbReference type="PANTHER" id="PTHR12901:SF10">
    <property type="entry name" value="COENZYME Q-BINDING PROTEIN COQ10, MITOCHONDRIAL"/>
    <property type="match status" value="1"/>
</dbReference>
<dbReference type="SUPFAM" id="SSF55961">
    <property type="entry name" value="Bet v1-like"/>
    <property type="match status" value="1"/>
</dbReference>
<dbReference type="OrthoDB" id="292693at2759"/>
<protein>
    <recommendedName>
        <fullName evidence="4">Coenzyme Q-binding protein COQ10 START domain-containing protein</fullName>
    </recommendedName>
</protein>
<comment type="function">
    <text evidence="3">Required for the function of coenzyme Q in the respiratory chain. May serve as a chaperone or may be involved in the transport of Q6 from its site of synthesis to the catalytic sites of the respiratory complexes.</text>
</comment>
<gene>
    <name evidence="5" type="ORF">EI97DRAFT_428797</name>
</gene>
<dbReference type="PANTHER" id="PTHR12901">
    <property type="entry name" value="SPERM PROTEIN HOMOLOG"/>
    <property type="match status" value="1"/>
</dbReference>
<dbReference type="GeneID" id="54550466"/>
<keyword evidence="6" id="KW-1185">Reference proteome</keyword>
<dbReference type="Pfam" id="PF03364">
    <property type="entry name" value="Polyketide_cyc"/>
    <property type="match status" value="1"/>
</dbReference>
<dbReference type="GO" id="GO:0005739">
    <property type="term" value="C:mitochondrion"/>
    <property type="evidence" value="ECO:0007669"/>
    <property type="project" value="TreeGrafter"/>
</dbReference>
<dbReference type="Proteomes" id="UP000800097">
    <property type="component" value="Unassembled WGS sequence"/>
</dbReference>
<dbReference type="InterPro" id="IPR005031">
    <property type="entry name" value="COQ10_START"/>
</dbReference>
<dbReference type="InterPro" id="IPR023393">
    <property type="entry name" value="START-like_dom_sf"/>
</dbReference>
<accession>A0A6A6JVR6</accession>
<dbReference type="RefSeq" id="XP_033658230.1">
    <property type="nucleotide sequence ID" value="XM_033797291.1"/>
</dbReference>
<sequence length="243" mass="26694">MSTAKLLPRSRPLPSLSRLNLHQSPRRTFLPNPSAILSPLTSGAPQTLTTTRTLPYPSTPIYTVISDIQSYSQFLPYCLSSTVTKWSAPDKTYNKRWPSEGKLEVGWKGITESFTTRVFCIPGQVVESIGGSAVSSLPSHAIAHHTTEQERRHAGEEEERLLSHLLSRWELTPLGQNAMKVTLALEFAFANPIYSALSAGAAPKVADIMVKAFEDRVREVVERDPGLLRRRLGDVEAGAGCPS</sequence>
<proteinExistence type="inferred from homology"/>
<dbReference type="InterPro" id="IPR044996">
    <property type="entry name" value="COQ10-like"/>
</dbReference>
<reference evidence="5" key="1">
    <citation type="journal article" date="2020" name="Stud. Mycol.">
        <title>101 Dothideomycetes genomes: a test case for predicting lifestyles and emergence of pathogens.</title>
        <authorList>
            <person name="Haridas S."/>
            <person name="Albert R."/>
            <person name="Binder M."/>
            <person name="Bloem J."/>
            <person name="Labutti K."/>
            <person name="Salamov A."/>
            <person name="Andreopoulos B."/>
            <person name="Baker S."/>
            <person name="Barry K."/>
            <person name="Bills G."/>
            <person name="Bluhm B."/>
            <person name="Cannon C."/>
            <person name="Castanera R."/>
            <person name="Culley D."/>
            <person name="Daum C."/>
            <person name="Ezra D."/>
            <person name="Gonzalez J."/>
            <person name="Henrissat B."/>
            <person name="Kuo A."/>
            <person name="Liang C."/>
            <person name="Lipzen A."/>
            <person name="Lutzoni F."/>
            <person name="Magnuson J."/>
            <person name="Mondo S."/>
            <person name="Nolan M."/>
            <person name="Ohm R."/>
            <person name="Pangilinan J."/>
            <person name="Park H.-J."/>
            <person name="Ramirez L."/>
            <person name="Alfaro M."/>
            <person name="Sun H."/>
            <person name="Tritt A."/>
            <person name="Yoshinaga Y."/>
            <person name="Zwiers L.-H."/>
            <person name="Turgeon B."/>
            <person name="Goodwin S."/>
            <person name="Spatafora J."/>
            <person name="Crous P."/>
            <person name="Grigoriev I."/>
        </authorList>
    </citation>
    <scope>NUCLEOTIDE SEQUENCE</scope>
    <source>
        <strain evidence="5">CBS 379.55</strain>
    </source>
</reference>
<dbReference type="EMBL" id="ML986484">
    <property type="protein sequence ID" value="KAF2280692.1"/>
    <property type="molecule type" value="Genomic_DNA"/>
</dbReference>
<evidence type="ECO:0000313" key="6">
    <source>
        <dbReference type="Proteomes" id="UP000800097"/>
    </source>
</evidence>
<feature type="domain" description="Coenzyme Q-binding protein COQ10 START" evidence="4">
    <location>
        <begin position="55"/>
        <end position="214"/>
    </location>
</feature>
<dbReference type="Gene3D" id="3.30.530.20">
    <property type="match status" value="1"/>
</dbReference>
<dbReference type="GO" id="GO:0045333">
    <property type="term" value="P:cellular respiration"/>
    <property type="evidence" value="ECO:0007669"/>
    <property type="project" value="InterPro"/>
</dbReference>